<keyword evidence="8" id="KW-0663">Pyridoxal phosphate</keyword>
<dbReference type="SUPFAM" id="SSF53383">
    <property type="entry name" value="PLP-dependent transferases"/>
    <property type="match status" value="1"/>
</dbReference>
<dbReference type="NCBIfam" id="NF003764">
    <property type="entry name" value="PRK05355.1"/>
    <property type="match status" value="1"/>
</dbReference>
<dbReference type="GO" id="GO:0006564">
    <property type="term" value="P:L-serine biosynthetic process"/>
    <property type="evidence" value="ECO:0007669"/>
    <property type="project" value="UniProtKB-KW"/>
</dbReference>
<evidence type="ECO:0000256" key="7">
    <source>
        <dbReference type="ARBA" id="ARBA00022679"/>
    </source>
</evidence>
<accession>A0A160TWN0</accession>
<dbReference type="Gene3D" id="3.40.640.10">
    <property type="entry name" value="Type I PLP-dependent aspartate aminotransferase-like (Major domain)"/>
    <property type="match status" value="1"/>
</dbReference>
<keyword evidence="9" id="KW-0718">Serine biosynthesis</keyword>
<dbReference type="UniPathway" id="UPA00135">
    <property type="reaction ID" value="UER00197"/>
</dbReference>
<comment type="catalytic activity">
    <reaction evidence="11">
        <text>O-phospho-L-serine + 2-oxoglutarate = 3-phosphooxypyruvate + L-glutamate</text>
        <dbReference type="Rhea" id="RHEA:14329"/>
        <dbReference type="ChEBI" id="CHEBI:16810"/>
        <dbReference type="ChEBI" id="CHEBI:18110"/>
        <dbReference type="ChEBI" id="CHEBI:29985"/>
        <dbReference type="ChEBI" id="CHEBI:57524"/>
        <dbReference type="EC" id="2.6.1.52"/>
    </reaction>
</comment>
<dbReference type="Gene3D" id="3.90.1150.10">
    <property type="entry name" value="Aspartate Aminotransferase, domain 1"/>
    <property type="match status" value="1"/>
</dbReference>
<evidence type="ECO:0000256" key="1">
    <source>
        <dbReference type="ARBA" id="ARBA00001933"/>
    </source>
</evidence>
<dbReference type="InterPro" id="IPR022278">
    <property type="entry name" value="Pser_aminoTfrase"/>
</dbReference>
<dbReference type="EMBL" id="CZRL01000106">
    <property type="protein sequence ID" value="CUS54897.1"/>
    <property type="molecule type" value="Genomic_DNA"/>
</dbReference>
<evidence type="ECO:0000256" key="11">
    <source>
        <dbReference type="ARBA" id="ARBA00049007"/>
    </source>
</evidence>
<dbReference type="InterPro" id="IPR000192">
    <property type="entry name" value="Aminotrans_V_dom"/>
</dbReference>
<dbReference type="PIRSF" id="PIRSF000525">
    <property type="entry name" value="SerC"/>
    <property type="match status" value="1"/>
</dbReference>
<keyword evidence="7 13" id="KW-0808">Transferase</keyword>
<dbReference type="GO" id="GO:0005737">
    <property type="term" value="C:cytoplasm"/>
    <property type="evidence" value="ECO:0007669"/>
    <property type="project" value="TreeGrafter"/>
</dbReference>
<protein>
    <recommendedName>
        <fullName evidence="4">phosphoserine transaminase</fullName>
        <ecNumber evidence="4">2.6.1.52</ecNumber>
    </recommendedName>
</protein>
<comment type="pathway">
    <text evidence="2">Amino-acid biosynthesis; L-serine biosynthesis; L-serine from 3-phospho-D-glycerate: step 2/3.</text>
</comment>
<evidence type="ECO:0000256" key="5">
    <source>
        <dbReference type="ARBA" id="ARBA00022576"/>
    </source>
</evidence>
<dbReference type="InterPro" id="IPR015424">
    <property type="entry name" value="PyrdxlP-dep_Trfase"/>
</dbReference>
<evidence type="ECO:0000256" key="3">
    <source>
        <dbReference type="ARBA" id="ARBA00006904"/>
    </source>
</evidence>
<reference evidence="13" key="1">
    <citation type="submission" date="2015-10" db="EMBL/GenBank/DDBJ databases">
        <authorList>
            <person name="Gilbert D.G."/>
        </authorList>
    </citation>
    <scope>NUCLEOTIDE SEQUENCE</scope>
</reference>
<comment type="cofactor">
    <cofactor evidence="1">
        <name>pyridoxal 5'-phosphate</name>
        <dbReference type="ChEBI" id="CHEBI:597326"/>
    </cofactor>
</comment>
<dbReference type="EC" id="2.6.1.52" evidence="4"/>
<evidence type="ECO:0000256" key="10">
    <source>
        <dbReference type="ARBA" id="ARBA00047630"/>
    </source>
</evidence>
<dbReference type="HAMAP" id="MF_00160">
    <property type="entry name" value="SerC_aminotrans_5"/>
    <property type="match status" value="1"/>
</dbReference>
<gene>
    <name evidence="13" type="ORF">MGWOODY_XGa1887</name>
</gene>
<organism evidence="13">
    <name type="scientific">hydrothermal vent metagenome</name>
    <dbReference type="NCBI Taxonomy" id="652676"/>
    <lineage>
        <taxon>unclassified sequences</taxon>
        <taxon>metagenomes</taxon>
        <taxon>ecological metagenomes</taxon>
    </lineage>
</organism>
<sequence length="362" mass="40610">MSRRVNNFSSGPSTLPQQVLEEAQAEFVEYQGSGMSLIEMSHRGKHFDEVHREAIVMTRKIFSVPDGFKVLFLQGGATFQFSMVPMNLLRTGERAGYVNSGSWATGAMTDARFYGDIYAAWEGKDCGYTRMPQDDELEIQSGTRYLHITSNETIGGVQFTHWPDVDIPLVCDMSSDYMSRAIPWEKFDLVYGGLQKNLGPSGMALVFVRESILEDCNTDIGRYMRYAVHAEKNSMFNTPPVFPIYMLGKILKWMNEKGGLDVIERETQEKANLLYSVIDSSDGYYSCPVESRCRSAMNVVFRLPNDNLEAEFLKQSDAADLLNLKGHRSVGGCRASIYNAMPRTGVTALAEFMAAFRENNPG</sequence>
<dbReference type="FunFam" id="3.90.1150.10:FF:000006">
    <property type="entry name" value="Phosphoserine aminotransferase"/>
    <property type="match status" value="1"/>
</dbReference>
<feature type="domain" description="Aminotransferase class V" evidence="12">
    <location>
        <begin position="6"/>
        <end position="349"/>
    </location>
</feature>
<evidence type="ECO:0000256" key="4">
    <source>
        <dbReference type="ARBA" id="ARBA00013030"/>
    </source>
</evidence>
<keyword evidence="6" id="KW-0028">Amino-acid biosynthesis</keyword>
<dbReference type="PANTHER" id="PTHR43247">
    <property type="entry name" value="PHOSPHOSERINE AMINOTRANSFERASE"/>
    <property type="match status" value="1"/>
</dbReference>
<comment type="catalytic activity">
    <reaction evidence="10">
        <text>4-(phosphooxy)-L-threonine + 2-oxoglutarate = (R)-3-hydroxy-2-oxo-4-phosphooxybutanoate + L-glutamate</text>
        <dbReference type="Rhea" id="RHEA:16573"/>
        <dbReference type="ChEBI" id="CHEBI:16810"/>
        <dbReference type="ChEBI" id="CHEBI:29985"/>
        <dbReference type="ChEBI" id="CHEBI:58452"/>
        <dbReference type="ChEBI" id="CHEBI:58538"/>
        <dbReference type="EC" id="2.6.1.52"/>
    </reaction>
</comment>
<dbReference type="FunFam" id="3.40.640.10:FF:000010">
    <property type="entry name" value="Phosphoserine aminotransferase"/>
    <property type="match status" value="1"/>
</dbReference>
<evidence type="ECO:0000256" key="6">
    <source>
        <dbReference type="ARBA" id="ARBA00022605"/>
    </source>
</evidence>
<dbReference type="GO" id="GO:0004648">
    <property type="term" value="F:O-phospho-L-serine:2-oxoglutarate aminotransferase activity"/>
    <property type="evidence" value="ECO:0007669"/>
    <property type="project" value="UniProtKB-EC"/>
</dbReference>
<dbReference type="GO" id="GO:0030170">
    <property type="term" value="F:pyridoxal phosphate binding"/>
    <property type="evidence" value="ECO:0007669"/>
    <property type="project" value="TreeGrafter"/>
</dbReference>
<dbReference type="InterPro" id="IPR015421">
    <property type="entry name" value="PyrdxlP-dep_Trfase_major"/>
</dbReference>
<dbReference type="PANTHER" id="PTHR43247:SF1">
    <property type="entry name" value="PHOSPHOSERINE AMINOTRANSFERASE"/>
    <property type="match status" value="1"/>
</dbReference>
<evidence type="ECO:0000256" key="9">
    <source>
        <dbReference type="ARBA" id="ARBA00023299"/>
    </source>
</evidence>
<dbReference type="InterPro" id="IPR015422">
    <property type="entry name" value="PyrdxlP-dep_Trfase_small"/>
</dbReference>
<evidence type="ECO:0000259" key="12">
    <source>
        <dbReference type="Pfam" id="PF00266"/>
    </source>
</evidence>
<evidence type="ECO:0000256" key="8">
    <source>
        <dbReference type="ARBA" id="ARBA00022898"/>
    </source>
</evidence>
<name>A0A160TWN0_9ZZZZ</name>
<evidence type="ECO:0000256" key="2">
    <source>
        <dbReference type="ARBA" id="ARBA00005099"/>
    </source>
</evidence>
<dbReference type="AlphaFoldDB" id="A0A160TWN0"/>
<dbReference type="Pfam" id="PF00266">
    <property type="entry name" value="Aminotran_5"/>
    <property type="match status" value="1"/>
</dbReference>
<proteinExistence type="inferred from homology"/>
<keyword evidence="5 13" id="KW-0032">Aminotransferase</keyword>
<evidence type="ECO:0000313" key="13">
    <source>
        <dbReference type="EMBL" id="CUS54897.1"/>
    </source>
</evidence>
<comment type="similarity">
    <text evidence="3">Belongs to the class-V pyridoxal-phosphate-dependent aminotransferase family. SerC subfamily.</text>
</comment>
<dbReference type="NCBIfam" id="TIGR01364">
    <property type="entry name" value="serC_1"/>
    <property type="match status" value="1"/>
</dbReference>